<evidence type="ECO:0000313" key="1">
    <source>
        <dbReference type="EMBL" id="HFK24271.1"/>
    </source>
</evidence>
<dbReference type="AlphaFoldDB" id="A0A7C3J6X2"/>
<name>A0A7C3J6X2_UNCW3</name>
<comment type="caution">
    <text evidence="1">The sequence shown here is derived from an EMBL/GenBank/DDBJ whole genome shotgun (WGS) entry which is preliminary data.</text>
</comment>
<dbReference type="Pfam" id="PF04456">
    <property type="entry name" value="DUF503"/>
    <property type="match status" value="1"/>
</dbReference>
<dbReference type="PANTHER" id="PTHR36441:SF1">
    <property type="entry name" value="DUF503 DOMAIN-CONTAINING PROTEIN"/>
    <property type="match status" value="1"/>
</dbReference>
<protein>
    <submittedName>
        <fullName evidence="1">DUF503 domain-containing protein</fullName>
    </submittedName>
</protein>
<reference evidence="1" key="1">
    <citation type="journal article" date="2020" name="mSystems">
        <title>Genome- and Community-Level Interaction Insights into Carbon Utilization and Element Cycling Functions of Hydrothermarchaeota in Hydrothermal Sediment.</title>
        <authorList>
            <person name="Zhou Z."/>
            <person name="Liu Y."/>
            <person name="Xu W."/>
            <person name="Pan J."/>
            <person name="Luo Z.H."/>
            <person name="Li M."/>
        </authorList>
    </citation>
    <scope>NUCLEOTIDE SEQUENCE [LARGE SCALE GENOMIC DNA]</scope>
    <source>
        <strain evidence="1">SpSt-464</strain>
    </source>
</reference>
<proteinExistence type="predicted"/>
<dbReference type="PANTHER" id="PTHR36441">
    <property type="entry name" value="HYPOTHETICAL CYTOSOLIC PROTEIN"/>
    <property type="match status" value="1"/>
</dbReference>
<dbReference type="Gene3D" id="3.30.70.1120">
    <property type="entry name" value="TT1725-like"/>
    <property type="match status" value="1"/>
</dbReference>
<dbReference type="InterPro" id="IPR007546">
    <property type="entry name" value="DUF503"/>
</dbReference>
<dbReference type="EMBL" id="DSTT01000005">
    <property type="protein sequence ID" value="HFK24271.1"/>
    <property type="molecule type" value="Genomic_DNA"/>
</dbReference>
<organism evidence="1">
    <name type="scientific">candidate division WOR-3 bacterium</name>
    <dbReference type="NCBI Taxonomy" id="2052148"/>
    <lineage>
        <taxon>Bacteria</taxon>
        <taxon>Bacteria division WOR-3</taxon>
    </lineage>
</organism>
<sequence>MKITALRIELFIKESQSLKDKRRVIKSLIERIKNRYNVSIAEVGDNDSYKKSTIGLALVSNDVKFNDRQVKEILDFIDANPLVMIIKSETEIW</sequence>
<dbReference type="SUPFAM" id="SSF103007">
    <property type="entry name" value="Hypothetical protein TT1725"/>
    <property type="match status" value="1"/>
</dbReference>
<accession>A0A7C3J6X2</accession>
<gene>
    <name evidence="1" type="ORF">ENS15_06475</name>
</gene>
<dbReference type="InterPro" id="IPR036746">
    <property type="entry name" value="TT1725-like_sf"/>
</dbReference>